<proteinExistence type="predicted"/>
<protein>
    <submittedName>
        <fullName evidence="1">Uncharacterized protein</fullName>
    </submittedName>
</protein>
<evidence type="ECO:0000313" key="1">
    <source>
        <dbReference type="EMBL" id="MPM29415.1"/>
    </source>
</evidence>
<dbReference type="AlphaFoldDB" id="A0A644YLE9"/>
<accession>A0A644YLE9</accession>
<reference evidence="1" key="1">
    <citation type="submission" date="2019-08" db="EMBL/GenBank/DDBJ databases">
        <authorList>
            <person name="Kucharzyk K."/>
            <person name="Murdoch R.W."/>
            <person name="Higgins S."/>
            <person name="Loffler F."/>
        </authorList>
    </citation>
    <scope>NUCLEOTIDE SEQUENCE</scope>
</reference>
<dbReference type="EMBL" id="VSSQ01005505">
    <property type="protein sequence ID" value="MPM29415.1"/>
    <property type="molecule type" value="Genomic_DNA"/>
</dbReference>
<sequence>MFALHGVMILLNDIMSRYTNAKSTSIKMKKAEVSPGLHSCAFPALHIKHLGQTNIGVQRPQRHSSKLFAKLVNSVT</sequence>
<gene>
    <name evidence="1" type="ORF">SDC9_75955</name>
</gene>
<comment type="caution">
    <text evidence="1">The sequence shown here is derived from an EMBL/GenBank/DDBJ whole genome shotgun (WGS) entry which is preliminary data.</text>
</comment>
<organism evidence="1">
    <name type="scientific">bioreactor metagenome</name>
    <dbReference type="NCBI Taxonomy" id="1076179"/>
    <lineage>
        <taxon>unclassified sequences</taxon>
        <taxon>metagenomes</taxon>
        <taxon>ecological metagenomes</taxon>
    </lineage>
</organism>
<name>A0A644YLE9_9ZZZZ</name>